<dbReference type="AlphaFoldDB" id="A0A423JMS4"/>
<reference evidence="1 2" key="1">
    <citation type="submission" date="2016-10" db="EMBL/GenBank/DDBJ databases">
        <title>Comparative genome analysis of multiple Pseudomonas spp. focuses on biocontrol and plant growth promoting traits.</title>
        <authorList>
            <person name="Tao X.-Y."/>
            <person name="Taylor C.G."/>
        </authorList>
    </citation>
    <scope>NUCLEOTIDE SEQUENCE [LARGE SCALE GENOMIC DNA]</scope>
    <source>
        <strain evidence="1 2">38D4</strain>
    </source>
</reference>
<organism evidence="1 2">
    <name type="scientific">Pseudomonas brassicacearum</name>
    <dbReference type="NCBI Taxonomy" id="930166"/>
    <lineage>
        <taxon>Bacteria</taxon>
        <taxon>Pseudomonadati</taxon>
        <taxon>Pseudomonadota</taxon>
        <taxon>Gammaproteobacteria</taxon>
        <taxon>Pseudomonadales</taxon>
        <taxon>Pseudomonadaceae</taxon>
        <taxon>Pseudomonas</taxon>
    </lineage>
</organism>
<evidence type="ECO:0000313" key="1">
    <source>
        <dbReference type="EMBL" id="RON38987.1"/>
    </source>
</evidence>
<protein>
    <submittedName>
        <fullName evidence="1">Uncharacterized protein</fullName>
    </submittedName>
</protein>
<dbReference type="Proteomes" id="UP000286351">
    <property type="component" value="Unassembled WGS sequence"/>
</dbReference>
<gene>
    <name evidence="1" type="ORF">BK664_12325</name>
</gene>
<comment type="caution">
    <text evidence="1">The sequence shown here is derived from an EMBL/GenBank/DDBJ whole genome shotgun (WGS) entry which is preliminary data.</text>
</comment>
<accession>A0A423JMS4</accession>
<name>A0A423JMS4_9PSED</name>
<dbReference type="EMBL" id="MOBO01000011">
    <property type="protein sequence ID" value="RON38987.1"/>
    <property type="molecule type" value="Genomic_DNA"/>
</dbReference>
<proteinExistence type="predicted"/>
<evidence type="ECO:0000313" key="2">
    <source>
        <dbReference type="Proteomes" id="UP000286351"/>
    </source>
</evidence>
<sequence>MSQYQRLLLIINPALRHSQAINLRGRWLTSPKRCAETWRSLSSSWPAGMVWPLIIDISFQETPSRR</sequence>